<comment type="caution">
    <text evidence="2">The sequence shown here is derived from an EMBL/GenBank/DDBJ whole genome shotgun (WGS) entry which is preliminary data.</text>
</comment>
<dbReference type="Proteomes" id="UP000823405">
    <property type="component" value="Unassembled WGS sequence"/>
</dbReference>
<evidence type="ECO:0000313" key="2">
    <source>
        <dbReference type="EMBL" id="KAG0321144.1"/>
    </source>
</evidence>
<feature type="non-terminal residue" evidence="2">
    <location>
        <position position="1"/>
    </location>
</feature>
<reference evidence="2" key="1">
    <citation type="journal article" date="2020" name="Fungal Divers.">
        <title>Resolving the Mortierellaceae phylogeny through synthesis of multi-gene phylogenetics and phylogenomics.</title>
        <authorList>
            <person name="Vandepol N."/>
            <person name="Liber J."/>
            <person name="Desiro A."/>
            <person name="Na H."/>
            <person name="Kennedy M."/>
            <person name="Barry K."/>
            <person name="Grigoriev I.V."/>
            <person name="Miller A.N."/>
            <person name="O'Donnell K."/>
            <person name="Stajich J.E."/>
            <person name="Bonito G."/>
        </authorList>
    </citation>
    <scope>NUCLEOTIDE SEQUENCE</scope>
    <source>
        <strain evidence="2">NVP60</strain>
    </source>
</reference>
<protein>
    <submittedName>
        <fullName evidence="2">Uncharacterized protein</fullName>
    </submittedName>
</protein>
<feature type="region of interest" description="Disordered" evidence="1">
    <location>
        <begin position="1"/>
        <end position="41"/>
    </location>
</feature>
<keyword evidence="3" id="KW-1185">Reference proteome</keyword>
<feature type="region of interest" description="Disordered" evidence="1">
    <location>
        <begin position="220"/>
        <end position="240"/>
    </location>
</feature>
<name>A0A9P6UVI3_9FUNG</name>
<dbReference type="AlphaFoldDB" id="A0A9P6UVI3"/>
<feature type="compositionally biased region" description="Polar residues" evidence="1">
    <location>
        <begin position="161"/>
        <end position="172"/>
    </location>
</feature>
<feature type="region of interest" description="Disordered" evidence="1">
    <location>
        <begin position="152"/>
        <end position="185"/>
    </location>
</feature>
<accession>A0A9P6UVI3</accession>
<organism evidence="2 3">
    <name type="scientific">Linnemannia gamsii</name>
    <dbReference type="NCBI Taxonomy" id="64522"/>
    <lineage>
        <taxon>Eukaryota</taxon>
        <taxon>Fungi</taxon>
        <taxon>Fungi incertae sedis</taxon>
        <taxon>Mucoromycota</taxon>
        <taxon>Mortierellomycotina</taxon>
        <taxon>Mortierellomycetes</taxon>
        <taxon>Mortierellales</taxon>
        <taxon>Mortierellaceae</taxon>
        <taxon>Linnemannia</taxon>
    </lineage>
</organism>
<evidence type="ECO:0000256" key="1">
    <source>
        <dbReference type="SAM" id="MobiDB-lite"/>
    </source>
</evidence>
<dbReference type="OrthoDB" id="2440148at2759"/>
<proteinExistence type="predicted"/>
<feature type="compositionally biased region" description="Acidic residues" evidence="1">
    <location>
        <begin position="173"/>
        <end position="185"/>
    </location>
</feature>
<sequence length="488" mass="54765">PGQGYHPGGLFPRQQQQRQQQHYTKHQLTTSSSSKHKAIEDNTAFEHVWSTSSSSQQDPLRHHYQADPWATQFNVHQRPTPNQRHLHDLDLISSWDHVASLSTTTVGQHPISDGDGNLLVPGQELSTKEFDAYYYKPPSEEALTDSLWAQEMVHTEPSPPSSTTLLQGTNTQSEDEEDDEEDEFREEWNNDHFTQAYINTHQSQFRQIEEQDRLKEARLAEERERQRVTSGGPPRSSYSWMMTGVPSPSTAMVTAAAIAGGQSRRRVPGLDLEDTIDHQRHPGYSSSFCVSEFESFIYTPTTTTDSTPYSQHYYPHQQQHQEQKPAAVKPIRAEDRFLSLVNDLHLAEQTYYPPASSATLPSEDNFDLDLDLTTPAAAAAHHSPPVTVPSNSAWAQEFTFDNQHQHQHAAPKKFLGAEWNWEKIFGKDPRKQLDSTINNATVTATAAAGATGATMVDENERLKAVALARLQAVFKHLTLAPSSTLSPP</sequence>
<gene>
    <name evidence="2" type="ORF">BGZ97_012050</name>
</gene>
<evidence type="ECO:0000313" key="3">
    <source>
        <dbReference type="Proteomes" id="UP000823405"/>
    </source>
</evidence>
<dbReference type="EMBL" id="JAAAIN010000075">
    <property type="protein sequence ID" value="KAG0321144.1"/>
    <property type="molecule type" value="Genomic_DNA"/>
</dbReference>